<keyword evidence="1 4" id="KW-0479">Metal-binding</keyword>
<evidence type="ECO:0000256" key="5">
    <source>
        <dbReference type="SAM" id="MobiDB-lite"/>
    </source>
</evidence>
<keyword evidence="3 4" id="KW-0862">Zinc</keyword>
<feature type="zinc finger region" description="C3H1-type" evidence="4">
    <location>
        <begin position="448"/>
        <end position="476"/>
    </location>
</feature>
<dbReference type="GO" id="GO:0005634">
    <property type="term" value="C:nucleus"/>
    <property type="evidence" value="ECO:0007669"/>
    <property type="project" value="TreeGrafter"/>
</dbReference>
<evidence type="ECO:0000313" key="8">
    <source>
        <dbReference type="Proteomes" id="UP000324748"/>
    </source>
</evidence>
<evidence type="ECO:0000256" key="2">
    <source>
        <dbReference type="ARBA" id="ARBA00022771"/>
    </source>
</evidence>
<feature type="compositionally biased region" description="Acidic residues" evidence="5">
    <location>
        <begin position="637"/>
        <end position="668"/>
    </location>
</feature>
<feature type="region of interest" description="Disordered" evidence="5">
    <location>
        <begin position="95"/>
        <end position="186"/>
    </location>
</feature>
<feature type="compositionally biased region" description="Pro residues" evidence="5">
    <location>
        <begin position="768"/>
        <end position="788"/>
    </location>
</feature>
<dbReference type="OrthoDB" id="410307at2759"/>
<dbReference type="SMART" id="SM00356">
    <property type="entry name" value="ZnF_C3H1"/>
    <property type="match status" value="3"/>
</dbReference>
<feature type="zinc finger region" description="C3H1-type" evidence="4">
    <location>
        <begin position="368"/>
        <end position="396"/>
    </location>
</feature>
<dbReference type="InterPro" id="IPR000571">
    <property type="entry name" value="Znf_CCCH"/>
</dbReference>
<accession>A0A5B0LZ15</accession>
<feature type="compositionally biased region" description="Polar residues" evidence="5">
    <location>
        <begin position="147"/>
        <end position="186"/>
    </location>
</feature>
<feature type="region of interest" description="Disordered" evidence="5">
    <location>
        <begin position="245"/>
        <end position="265"/>
    </location>
</feature>
<feature type="region of interest" description="Disordered" evidence="5">
    <location>
        <begin position="324"/>
        <end position="350"/>
    </location>
</feature>
<sequence>MTTEHQSVLAQMARLQGTIDECKKNLQQGSNNNNNNNNPTTSSAANQPPPSNYYSRVNSALPHVTKTTWKLASNRQQASNLIRPHLAGRSTKLILNRPTPTNTNTTTTIQPKPTTSQLPTPTNITPSSSAPITTTLSVSAQPFKPSSAPTSNQPTTTNNLVAHDSTQTPPISLAPTAQNMTPSPVAQTATNLSNMSLAPNHPAAPLTRSPASATPIKSNELVIDGVSFVRDTQGKKLVRKTELVPEPVQHSEKPAPVPSTSAPDLNVQKATPIKALIGGMTYVRTKSGNLVELSALKKFQAQRLQEIKRAKLLATVNAMKSRYASSASRPYPPPPSSSLNNTWGHKKLGPQPLRHSKVIATVARPPVIKKNEQCRFFAKTGACRNGLTCVYQHDPLQVAICSRYLRKKCSYSATSCPLSHKPNPHNMEHCSHFPRCNKADCPYPHVKPTSSQICPEFADLGWCSKGAQCTERHVRECPEFSTKGTCSNPGCRLRHMINRNHHQNENLEESTSHQEDEDHRMTADDEAGSSDEEAPDTAGSAGLFFTDLTGTHDPKGKRKAPSSKAPVDPHHHQQRTFKGISHNTEVGSPTVKRIKYDQMADNSDFVMFISSDEEQGTSPVGQPTSSKKDHTEPVEISSEEDNEDDEEEEEEGEGEKDVEEEEVMDVEEHESAVDPSSVDSEELDSVLLDHHHLLSLDHHHQLEDELEGGCGEEIHEEAIPDERTHEERIPDDTNNPFRVEQIQEDQGRGFLEAEKEEEDEDEEDDKPLPTPTHPLPPRPPSPCFPASPGPLIFSAHRAPLSLFPLTPNPSHHHPQLAPPPLSPVVVVKPRNRSSLEPGEEIEEGEIFDDDDDVEEEMAQDPPSGEAQVSHRPAHPHGSHQQPQLADSSVSSHSCSMAVEEGLDSEDDDELVARLLLGNPHRRFF</sequence>
<dbReference type="PANTHER" id="PTHR46156">
    <property type="entry name" value="CCCH ZINGC FINGER"/>
    <property type="match status" value="1"/>
</dbReference>
<evidence type="ECO:0000259" key="6">
    <source>
        <dbReference type="PROSITE" id="PS50103"/>
    </source>
</evidence>
<protein>
    <recommendedName>
        <fullName evidence="6">C3H1-type domain-containing protein</fullName>
    </recommendedName>
</protein>
<evidence type="ECO:0000256" key="4">
    <source>
        <dbReference type="PROSITE-ProRule" id="PRU00723"/>
    </source>
</evidence>
<dbReference type="AlphaFoldDB" id="A0A5B0LZ15"/>
<dbReference type="GO" id="GO:0008270">
    <property type="term" value="F:zinc ion binding"/>
    <property type="evidence" value="ECO:0007669"/>
    <property type="project" value="UniProtKB-KW"/>
</dbReference>
<evidence type="ECO:0000313" key="7">
    <source>
        <dbReference type="EMBL" id="KAA1069259.1"/>
    </source>
</evidence>
<dbReference type="SUPFAM" id="SSF90229">
    <property type="entry name" value="CCCH zinc finger"/>
    <property type="match status" value="1"/>
</dbReference>
<dbReference type="Gene3D" id="4.10.1000.10">
    <property type="entry name" value="Zinc finger, CCCH-type"/>
    <property type="match status" value="2"/>
</dbReference>
<feature type="region of interest" description="Disordered" evidence="5">
    <location>
        <begin position="506"/>
        <end position="588"/>
    </location>
</feature>
<feature type="region of interest" description="Disordered" evidence="5">
    <location>
        <begin position="714"/>
        <end position="908"/>
    </location>
</feature>
<dbReference type="PROSITE" id="PS50103">
    <property type="entry name" value="ZF_C3H1"/>
    <property type="match status" value="3"/>
</dbReference>
<feature type="compositionally biased region" description="Acidic residues" evidence="5">
    <location>
        <begin position="754"/>
        <end position="765"/>
    </location>
</feature>
<name>A0A5B0LZ15_PUCGR</name>
<feature type="compositionally biased region" description="Acidic residues" evidence="5">
    <location>
        <begin position="837"/>
        <end position="858"/>
    </location>
</feature>
<feature type="compositionally biased region" description="Low complexity" evidence="5">
    <location>
        <begin position="98"/>
        <end position="137"/>
    </location>
</feature>
<feature type="compositionally biased region" description="Basic and acidic residues" evidence="5">
    <location>
        <begin position="506"/>
        <end position="523"/>
    </location>
</feature>
<reference evidence="7 8" key="1">
    <citation type="submission" date="2019-05" db="EMBL/GenBank/DDBJ databases">
        <title>Emergence of the Ug99 lineage of the wheat stem rust pathogen through somatic hybridization.</title>
        <authorList>
            <person name="Li F."/>
            <person name="Upadhyaya N.M."/>
            <person name="Sperschneider J."/>
            <person name="Matny O."/>
            <person name="Nguyen-Phuc H."/>
            <person name="Mago R."/>
            <person name="Raley C."/>
            <person name="Miller M.E."/>
            <person name="Silverstein K.A.T."/>
            <person name="Henningsen E."/>
            <person name="Hirsch C.D."/>
            <person name="Visser B."/>
            <person name="Pretorius Z.A."/>
            <person name="Steffenson B.J."/>
            <person name="Schwessinger B."/>
            <person name="Dodds P.N."/>
            <person name="Figueroa M."/>
        </authorList>
    </citation>
    <scope>NUCLEOTIDE SEQUENCE [LARGE SCALE GENOMIC DNA]</scope>
    <source>
        <strain evidence="7">21-0</strain>
    </source>
</reference>
<feature type="compositionally biased region" description="Acidic residues" evidence="5">
    <location>
        <begin position="524"/>
        <end position="535"/>
    </location>
</feature>
<feature type="compositionally biased region" description="Basic and acidic residues" evidence="5">
    <location>
        <begin position="714"/>
        <end position="731"/>
    </location>
</feature>
<dbReference type="PANTHER" id="PTHR46156:SF1">
    <property type="entry name" value="ZINC FINGER CCCH DOMAIN-CONTAINING PROTEIN 3"/>
    <property type="match status" value="1"/>
</dbReference>
<feature type="region of interest" description="Disordered" evidence="5">
    <location>
        <begin position="613"/>
        <end position="684"/>
    </location>
</feature>
<dbReference type="Pfam" id="PF00642">
    <property type="entry name" value="zf-CCCH"/>
    <property type="match status" value="1"/>
</dbReference>
<feature type="compositionally biased region" description="Polar residues" evidence="5">
    <location>
        <begin position="39"/>
        <end position="55"/>
    </location>
</feature>
<dbReference type="Proteomes" id="UP000324748">
    <property type="component" value="Unassembled WGS sequence"/>
</dbReference>
<feature type="compositionally biased region" description="Polar residues" evidence="5">
    <location>
        <begin position="616"/>
        <end position="625"/>
    </location>
</feature>
<feature type="domain" description="C3H1-type" evidence="6">
    <location>
        <begin position="448"/>
        <end position="476"/>
    </location>
</feature>
<keyword evidence="2 4" id="KW-0863">Zinc-finger</keyword>
<evidence type="ECO:0000256" key="3">
    <source>
        <dbReference type="ARBA" id="ARBA00022833"/>
    </source>
</evidence>
<comment type="caution">
    <text evidence="7">The sequence shown here is derived from an EMBL/GenBank/DDBJ whole genome shotgun (WGS) entry which is preliminary data.</text>
</comment>
<feature type="region of interest" description="Disordered" evidence="5">
    <location>
        <begin position="25"/>
        <end position="55"/>
    </location>
</feature>
<feature type="domain" description="C3H1-type" evidence="6">
    <location>
        <begin position="368"/>
        <end position="396"/>
    </location>
</feature>
<keyword evidence="8" id="KW-1185">Reference proteome</keyword>
<dbReference type="EMBL" id="VSWC01000183">
    <property type="protein sequence ID" value="KAA1069259.1"/>
    <property type="molecule type" value="Genomic_DNA"/>
</dbReference>
<evidence type="ECO:0000256" key="1">
    <source>
        <dbReference type="ARBA" id="ARBA00022723"/>
    </source>
</evidence>
<organism evidence="7 8">
    <name type="scientific">Puccinia graminis f. sp. tritici</name>
    <dbReference type="NCBI Taxonomy" id="56615"/>
    <lineage>
        <taxon>Eukaryota</taxon>
        <taxon>Fungi</taxon>
        <taxon>Dikarya</taxon>
        <taxon>Basidiomycota</taxon>
        <taxon>Pucciniomycotina</taxon>
        <taxon>Pucciniomycetes</taxon>
        <taxon>Pucciniales</taxon>
        <taxon>Pucciniaceae</taxon>
        <taxon>Puccinia</taxon>
    </lineage>
</organism>
<feature type="domain" description="C3H1-type" evidence="6">
    <location>
        <begin position="400"/>
        <end position="423"/>
    </location>
</feature>
<gene>
    <name evidence="7" type="ORF">PGT21_019009</name>
</gene>
<proteinExistence type="predicted"/>
<dbReference type="InterPro" id="IPR036855">
    <property type="entry name" value="Znf_CCCH_sf"/>
</dbReference>
<feature type="zinc finger region" description="C3H1-type" evidence="4">
    <location>
        <begin position="400"/>
        <end position="423"/>
    </location>
</feature>